<dbReference type="CDD" id="cd00430">
    <property type="entry name" value="PLPDE_III_AR"/>
    <property type="match status" value="1"/>
</dbReference>
<organism evidence="6 7">
    <name type="scientific">Crossiella equi</name>
    <dbReference type="NCBI Taxonomy" id="130796"/>
    <lineage>
        <taxon>Bacteria</taxon>
        <taxon>Bacillati</taxon>
        <taxon>Actinomycetota</taxon>
        <taxon>Actinomycetes</taxon>
        <taxon>Pseudonocardiales</taxon>
        <taxon>Pseudonocardiaceae</taxon>
        <taxon>Crossiella</taxon>
    </lineage>
</organism>
<dbReference type="RefSeq" id="WP_086783549.1">
    <property type="nucleotide sequence ID" value="NZ_JAGIOO010000001.1"/>
</dbReference>
<evidence type="ECO:0000313" key="7">
    <source>
        <dbReference type="Proteomes" id="UP001519363"/>
    </source>
</evidence>
<dbReference type="Pfam" id="PF00842">
    <property type="entry name" value="Ala_racemase_C"/>
    <property type="match status" value="1"/>
</dbReference>
<protein>
    <recommendedName>
        <fullName evidence="4">Alanine racemase</fullName>
        <ecNumber evidence="4">5.1.1.1</ecNumber>
    </recommendedName>
</protein>
<dbReference type="PRINTS" id="PR00992">
    <property type="entry name" value="ALARACEMASE"/>
</dbReference>
<dbReference type="PANTHER" id="PTHR30511">
    <property type="entry name" value="ALANINE RACEMASE"/>
    <property type="match status" value="1"/>
</dbReference>
<feature type="active site" description="Proton acceptor; specific for D-alanine" evidence="4">
    <location>
        <position position="42"/>
    </location>
</feature>
<feature type="active site" description="Proton acceptor; specific for L-alanine" evidence="4">
    <location>
        <position position="270"/>
    </location>
</feature>
<dbReference type="PROSITE" id="PS00395">
    <property type="entry name" value="ALANINE_RACEMASE"/>
    <property type="match status" value="1"/>
</dbReference>
<evidence type="ECO:0000259" key="5">
    <source>
        <dbReference type="SMART" id="SM01005"/>
    </source>
</evidence>
<gene>
    <name evidence="6" type="ORF">JOF53_005081</name>
</gene>
<dbReference type="HAMAP" id="MF_01201">
    <property type="entry name" value="Ala_racemase"/>
    <property type="match status" value="1"/>
</dbReference>
<feature type="domain" description="Alanine racemase C-terminal" evidence="5">
    <location>
        <begin position="249"/>
        <end position="377"/>
    </location>
</feature>
<dbReference type="SUPFAM" id="SSF50621">
    <property type="entry name" value="Alanine racemase C-terminal domain-like"/>
    <property type="match status" value="1"/>
</dbReference>
<dbReference type="GO" id="GO:0008784">
    <property type="term" value="F:alanine racemase activity"/>
    <property type="evidence" value="ECO:0007669"/>
    <property type="project" value="UniProtKB-EC"/>
</dbReference>
<evidence type="ECO:0000256" key="4">
    <source>
        <dbReference type="HAMAP-Rule" id="MF_01201"/>
    </source>
</evidence>
<keyword evidence="7" id="KW-1185">Reference proteome</keyword>
<dbReference type="InterPro" id="IPR029066">
    <property type="entry name" value="PLP-binding_barrel"/>
</dbReference>
<dbReference type="InterPro" id="IPR011079">
    <property type="entry name" value="Ala_racemase_C"/>
</dbReference>
<sequence>MADQTRAARAETVIDTAALRHNYAYLSGLAAATGAATMAVVKADGYGHGAVETARAALAAGVTWLGTAAIEEALVLREAGITAPVLSWLYPNDDDFGRAIAADIDLSTSSLPELAAVVAAATECARVARVHLKVDTGLSRNGARPDEWAPLFEQAAKAQADGRIEVVALWSHLASADEPDSPATDAQAEVFAAAHQAALAVGLRPMRHLANSAATLLRPDLHFDLVRVGIAGYGLNPVPGHGGEQLRPAMTFRSVVAMTKRVPEGTGVSYGLTWTAPRETTLALVPAGYADGVPRALSGRMQVLLGGVRRPVVGRVCMDQVVVDCGDAAVAEGDEVVLFGPGDQGEPTAQEWADTIGTIHYEIVTGMVRPRVRRVYRGRP</sequence>
<feature type="binding site" evidence="4">
    <location>
        <position position="318"/>
    </location>
    <ligand>
        <name>substrate</name>
    </ligand>
</feature>
<feature type="modified residue" description="N6-(pyridoxal phosphate)lysine" evidence="4">
    <location>
        <position position="42"/>
    </location>
</feature>
<proteinExistence type="inferred from homology"/>
<dbReference type="InterPro" id="IPR009006">
    <property type="entry name" value="Ala_racemase/Decarboxylase_C"/>
</dbReference>
<dbReference type="InterPro" id="IPR020622">
    <property type="entry name" value="Ala_racemase_pyridoxalP-BS"/>
</dbReference>
<evidence type="ECO:0000256" key="1">
    <source>
        <dbReference type="ARBA" id="ARBA00001933"/>
    </source>
</evidence>
<comment type="similarity">
    <text evidence="4">Belongs to the alanine racemase family.</text>
</comment>
<dbReference type="EMBL" id="JAGIOO010000001">
    <property type="protein sequence ID" value="MBP2476209.1"/>
    <property type="molecule type" value="Genomic_DNA"/>
</dbReference>
<comment type="pathway">
    <text evidence="4">Amino-acid biosynthesis; D-alanine biosynthesis; D-alanine from L-alanine: step 1/1.</text>
</comment>
<dbReference type="SUPFAM" id="SSF51419">
    <property type="entry name" value="PLP-binding barrel"/>
    <property type="match status" value="1"/>
</dbReference>
<evidence type="ECO:0000256" key="2">
    <source>
        <dbReference type="ARBA" id="ARBA00022898"/>
    </source>
</evidence>
<dbReference type="Proteomes" id="UP001519363">
    <property type="component" value="Unassembled WGS sequence"/>
</dbReference>
<accession>A0ABS5AI01</accession>
<evidence type="ECO:0000256" key="3">
    <source>
        <dbReference type="ARBA" id="ARBA00023235"/>
    </source>
</evidence>
<dbReference type="PANTHER" id="PTHR30511:SF0">
    <property type="entry name" value="ALANINE RACEMASE, CATABOLIC-RELATED"/>
    <property type="match status" value="1"/>
</dbReference>
<keyword evidence="2 4" id="KW-0663">Pyridoxal phosphate</keyword>
<dbReference type="InterPro" id="IPR000821">
    <property type="entry name" value="Ala_racemase"/>
</dbReference>
<evidence type="ECO:0000313" key="6">
    <source>
        <dbReference type="EMBL" id="MBP2476209.1"/>
    </source>
</evidence>
<comment type="catalytic activity">
    <reaction evidence="4">
        <text>L-alanine = D-alanine</text>
        <dbReference type="Rhea" id="RHEA:20249"/>
        <dbReference type="ChEBI" id="CHEBI:57416"/>
        <dbReference type="ChEBI" id="CHEBI:57972"/>
        <dbReference type="EC" id="5.1.1.1"/>
    </reaction>
</comment>
<keyword evidence="3 4" id="KW-0413">Isomerase</keyword>
<reference evidence="6 7" key="1">
    <citation type="submission" date="2021-03" db="EMBL/GenBank/DDBJ databases">
        <title>Sequencing the genomes of 1000 actinobacteria strains.</title>
        <authorList>
            <person name="Klenk H.-P."/>
        </authorList>
    </citation>
    <scope>NUCLEOTIDE SEQUENCE [LARGE SCALE GENOMIC DNA]</scope>
    <source>
        <strain evidence="6 7">DSM 44580</strain>
    </source>
</reference>
<dbReference type="Pfam" id="PF01168">
    <property type="entry name" value="Ala_racemase_N"/>
    <property type="match status" value="1"/>
</dbReference>
<dbReference type="InterPro" id="IPR001608">
    <property type="entry name" value="Ala_racemase_N"/>
</dbReference>
<dbReference type="Gene3D" id="2.40.37.10">
    <property type="entry name" value="Lyase, Ornithine Decarboxylase, Chain A, domain 1"/>
    <property type="match status" value="1"/>
</dbReference>
<comment type="function">
    <text evidence="4">Catalyzes the interconversion of L-alanine and D-alanine. May also act on other amino acids.</text>
</comment>
<dbReference type="NCBIfam" id="TIGR00492">
    <property type="entry name" value="alr"/>
    <property type="match status" value="1"/>
</dbReference>
<dbReference type="SMART" id="SM01005">
    <property type="entry name" value="Ala_racemase_C"/>
    <property type="match status" value="1"/>
</dbReference>
<comment type="cofactor">
    <cofactor evidence="1 4">
        <name>pyridoxal 5'-phosphate</name>
        <dbReference type="ChEBI" id="CHEBI:597326"/>
    </cofactor>
</comment>
<feature type="binding site" evidence="4">
    <location>
        <position position="140"/>
    </location>
    <ligand>
        <name>substrate</name>
    </ligand>
</feature>
<dbReference type="Gene3D" id="3.20.20.10">
    <property type="entry name" value="Alanine racemase"/>
    <property type="match status" value="1"/>
</dbReference>
<comment type="caution">
    <text evidence="6">The sequence shown here is derived from an EMBL/GenBank/DDBJ whole genome shotgun (WGS) entry which is preliminary data.</text>
</comment>
<name>A0ABS5AI01_9PSEU</name>
<dbReference type="EC" id="5.1.1.1" evidence="4"/>